<feature type="domain" description="Pterin-binding" evidence="9">
    <location>
        <begin position="21"/>
        <end position="274"/>
    </location>
</feature>
<keyword evidence="5 10" id="KW-0808">Transferase</keyword>
<evidence type="ECO:0000256" key="6">
    <source>
        <dbReference type="ARBA" id="ARBA00022723"/>
    </source>
</evidence>
<dbReference type="SUPFAM" id="SSF51717">
    <property type="entry name" value="Dihydropteroate synthetase-like"/>
    <property type="match status" value="1"/>
</dbReference>
<dbReference type="EC" id="2.5.1.15" evidence="4"/>
<reference evidence="12 13" key="1">
    <citation type="submission" date="2018-08" db="EMBL/GenBank/DDBJ databases">
        <title>A genome reference for cultivated species of the human gut microbiota.</title>
        <authorList>
            <person name="Zou Y."/>
            <person name="Xue W."/>
            <person name="Luo G."/>
        </authorList>
    </citation>
    <scope>NUCLEOTIDE SEQUENCE [LARGE SCALE GENOMIC DNA]</scope>
    <source>
        <strain evidence="11 13">AF31-28B-AC</strain>
        <strain evidence="10 12">TF10-3AC</strain>
    </source>
</reference>
<dbReference type="Proteomes" id="UP000260862">
    <property type="component" value="Unassembled WGS sequence"/>
</dbReference>
<dbReference type="AlphaFoldDB" id="A0A3E4N4M9"/>
<dbReference type="InterPro" id="IPR006390">
    <property type="entry name" value="DHP_synth_dom"/>
</dbReference>
<dbReference type="PANTHER" id="PTHR20941">
    <property type="entry name" value="FOLATE SYNTHESIS PROTEINS"/>
    <property type="match status" value="1"/>
</dbReference>
<name>A0A3E4N4M9_9BACT</name>
<proteinExistence type="predicted"/>
<evidence type="ECO:0000256" key="1">
    <source>
        <dbReference type="ARBA" id="ARBA00000012"/>
    </source>
</evidence>
<dbReference type="PANTHER" id="PTHR20941:SF1">
    <property type="entry name" value="FOLIC ACID SYNTHESIS PROTEIN FOL1"/>
    <property type="match status" value="1"/>
</dbReference>
<dbReference type="Proteomes" id="UP000285109">
    <property type="component" value="Unassembled WGS sequence"/>
</dbReference>
<dbReference type="CDD" id="cd00739">
    <property type="entry name" value="DHPS"/>
    <property type="match status" value="1"/>
</dbReference>
<dbReference type="NCBIfam" id="TIGR01496">
    <property type="entry name" value="DHPS"/>
    <property type="match status" value="1"/>
</dbReference>
<comment type="pathway">
    <text evidence="3">Cofactor biosynthesis; tetrahydrofolate biosynthesis; 7,8-dihydrofolate from 2-amino-4-hydroxy-6-hydroxymethyl-7,8-dihydropteridine diphosphate and 4-aminobenzoate: step 1/2.</text>
</comment>
<evidence type="ECO:0000313" key="10">
    <source>
        <dbReference type="EMBL" id="RGK57034.1"/>
    </source>
</evidence>
<dbReference type="GO" id="GO:0005829">
    <property type="term" value="C:cytosol"/>
    <property type="evidence" value="ECO:0007669"/>
    <property type="project" value="TreeGrafter"/>
</dbReference>
<dbReference type="EMBL" id="QSQT01000007">
    <property type="protein sequence ID" value="RGK57034.1"/>
    <property type="molecule type" value="Genomic_DNA"/>
</dbReference>
<evidence type="ECO:0000313" key="13">
    <source>
        <dbReference type="Proteomes" id="UP000285109"/>
    </source>
</evidence>
<protein>
    <recommendedName>
        <fullName evidence="4">dihydropteroate synthase</fullName>
        <ecNumber evidence="4">2.5.1.15</ecNumber>
    </recommendedName>
</protein>
<keyword evidence="8" id="KW-0289">Folate biosynthesis</keyword>
<dbReference type="InterPro" id="IPR045031">
    <property type="entry name" value="DHP_synth-like"/>
</dbReference>
<dbReference type="InterPro" id="IPR000489">
    <property type="entry name" value="Pterin-binding_dom"/>
</dbReference>
<evidence type="ECO:0000313" key="11">
    <source>
        <dbReference type="EMBL" id="RHM98985.1"/>
    </source>
</evidence>
<dbReference type="GO" id="GO:0004156">
    <property type="term" value="F:dihydropteroate synthase activity"/>
    <property type="evidence" value="ECO:0007669"/>
    <property type="project" value="UniProtKB-EC"/>
</dbReference>
<evidence type="ECO:0000256" key="8">
    <source>
        <dbReference type="ARBA" id="ARBA00022909"/>
    </source>
</evidence>
<keyword evidence="7" id="KW-0460">Magnesium</keyword>
<keyword evidence="6" id="KW-0479">Metal-binding</keyword>
<dbReference type="GO" id="GO:0046656">
    <property type="term" value="P:folic acid biosynthetic process"/>
    <property type="evidence" value="ECO:0007669"/>
    <property type="project" value="UniProtKB-KW"/>
</dbReference>
<evidence type="ECO:0000256" key="5">
    <source>
        <dbReference type="ARBA" id="ARBA00022679"/>
    </source>
</evidence>
<dbReference type="GO" id="GO:0046872">
    <property type="term" value="F:metal ion binding"/>
    <property type="evidence" value="ECO:0007669"/>
    <property type="project" value="UniProtKB-KW"/>
</dbReference>
<accession>A0A3E4N4M9</accession>
<dbReference type="GO" id="GO:0046654">
    <property type="term" value="P:tetrahydrofolate biosynthetic process"/>
    <property type="evidence" value="ECO:0007669"/>
    <property type="project" value="TreeGrafter"/>
</dbReference>
<organism evidence="10 12">
    <name type="scientific">Phocaeicola plebeius</name>
    <dbReference type="NCBI Taxonomy" id="310297"/>
    <lineage>
        <taxon>Bacteria</taxon>
        <taxon>Pseudomonadati</taxon>
        <taxon>Bacteroidota</taxon>
        <taxon>Bacteroidia</taxon>
        <taxon>Bacteroidales</taxon>
        <taxon>Bacteroidaceae</taxon>
        <taxon>Phocaeicola</taxon>
    </lineage>
</organism>
<evidence type="ECO:0000256" key="3">
    <source>
        <dbReference type="ARBA" id="ARBA00004763"/>
    </source>
</evidence>
<comment type="cofactor">
    <cofactor evidence="2">
        <name>Mg(2+)</name>
        <dbReference type="ChEBI" id="CHEBI:18420"/>
    </cofactor>
</comment>
<evidence type="ECO:0000313" key="12">
    <source>
        <dbReference type="Proteomes" id="UP000260862"/>
    </source>
</evidence>
<dbReference type="PROSITE" id="PS50972">
    <property type="entry name" value="PTERIN_BINDING"/>
    <property type="match status" value="1"/>
</dbReference>
<evidence type="ECO:0000256" key="4">
    <source>
        <dbReference type="ARBA" id="ARBA00012458"/>
    </source>
</evidence>
<comment type="caution">
    <text evidence="10">The sequence shown here is derived from an EMBL/GenBank/DDBJ whole genome shotgun (WGS) entry which is preliminary data.</text>
</comment>
<dbReference type="Pfam" id="PF00809">
    <property type="entry name" value="Pterin_bind"/>
    <property type="match status" value="1"/>
</dbReference>
<gene>
    <name evidence="10" type="primary">folP</name>
    <name evidence="11" type="ORF">DWZ34_05095</name>
    <name evidence="10" type="ORF">DXD04_04775</name>
</gene>
<dbReference type="RefSeq" id="WP_117671486.1">
    <property type="nucleotide sequence ID" value="NZ_CABOGR010000007.1"/>
</dbReference>
<evidence type="ECO:0000256" key="2">
    <source>
        <dbReference type="ARBA" id="ARBA00001946"/>
    </source>
</evidence>
<dbReference type="Gene3D" id="3.20.20.20">
    <property type="entry name" value="Dihydropteroate synthase-like"/>
    <property type="match status" value="1"/>
</dbReference>
<keyword evidence="12" id="KW-1185">Reference proteome</keyword>
<comment type="catalytic activity">
    <reaction evidence="1">
        <text>(7,8-dihydropterin-6-yl)methyl diphosphate + 4-aminobenzoate = 7,8-dihydropteroate + diphosphate</text>
        <dbReference type="Rhea" id="RHEA:19949"/>
        <dbReference type="ChEBI" id="CHEBI:17836"/>
        <dbReference type="ChEBI" id="CHEBI:17839"/>
        <dbReference type="ChEBI" id="CHEBI:33019"/>
        <dbReference type="ChEBI" id="CHEBI:72950"/>
        <dbReference type="EC" id="2.5.1.15"/>
    </reaction>
</comment>
<sequence length="282" mass="31567">MEETFAKYINVNGELMDLSRPQVMGILNVTPDSFYADSRKQAEEDIVSRVHQIIEEGGRIIDIGAYSSRPDAEDVSPEEEMKRLKHGLQVIQREFPDAIVSVDTFRADVARMCVEEYGTAIINDISAGDLDANMFSTVAKLKVPYIMMHMQGNPQNMQKNPHYQHPVKEIILYFAEKIEKLRAAGVKDLIIDPGFGFGKTLEHNYEILNKLEEFSIFQLPILVGVSRKSMIYKLLGGGAENALNGTTAVHAIALMKGANLLRVHDVKAAVETVRIFNAMQNQ</sequence>
<dbReference type="EMBL" id="QRQK01000007">
    <property type="protein sequence ID" value="RHM98985.1"/>
    <property type="molecule type" value="Genomic_DNA"/>
</dbReference>
<evidence type="ECO:0000256" key="7">
    <source>
        <dbReference type="ARBA" id="ARBA00022842"/>
    </source>
</evidence>
<evidence type="ECO:0000259" key="9">
    <source>
        <dbReference type="PROSITE" id="PS50972"/>
    </source>
</evidence>
<dbReference type="InterPro" id="IPR011005">
    <property type="entry name" value="Dihydropteroate_synth-like_sf"/>
</dbReference>